<comment type="caution">
    <text evidence="11">The sequence shown here is derived from an EMBL/GenBank/DDBJ whole genome shotgun (WGS) entry which is preliminary data.</text>
</comment>
<evidence type="ECO:0000313" key="12">
    <source>
        <dbReference type="Proteomes" id="UP000228758"/>
    </source>
</evidence>
<dbReference type="GO" id="GO:0005886">
    <property type="term" value="C:plasma membrane"/>
    <property type="evidence" value="ECO:0007669"/>
    <property type="project" value="UniProtKB-SubCell"/>
</dbReference>
<evidence type="ECO:0000256" key="2">
    <source>
        <dbReference type="ARBA" id="ARBA00022475"/>
    </source>
</evidence>
<reference evidence="11 12" key="1">
    <citation type="submission" date="2017-11" db="EMBL/GenBank/DDBJ databases">
        <title>Genomic Encyclopedia of Archaeal and Bacterial Type Strains, Phase II (KMG-II): From Individual Species to Whole Genera.</title>
        <authorList>
            <person name="Goeker M."/>
        </authorList>
    </citation>
    <scope>NUCLEOTIDE SEQUENCE [LARGE SCALE GENOMIC DNA]</scope>
    <source>
        <strain evidence="11 12">DSM 27393</strain>
    </source>
</reference>
<sequence>MTLESPTPAPTEAPAPARTPRRDGRSFGTGFVGSLLEAWSELRIHRTRVLLSLIGVAIAVCALTSVVGIGGVAQQAQIEQLERGSGRPATLYIGAPYDPANGRTAQTDEFMTVVGEVMDRYGIGYWTRSGWATRGVQLPGGVQQVEFQVVDAPYGEMHRIELADGRWFTPEDADRLAPLLVVNEAFMASIGSPDLAQHPSVVLQGQQDTTAVIAGVVPSGPFDDYPRGFILTEANDALGALDPAFGFGPPQVEAWIPPENADALTELVRRDITGSMGEGWQIDINRQDYLAWGSGDPLEPIRIGLTGVAVLILLLGALGLVNISLVTVRQRIREIGIRRSFGATAGRVFFAVMMESVVATVVAGAVGVAAAVLIVRSDWVQGLVAPGLQDVPPFPVDAALIGLGAATVVGALAGLLPALVAVRVKVIDAIRY</sequence>
<evidence type="ECO:0000259" key="9">
    <source>
        <dbReference type="Pfam" id="PF02687"/>
    </source>
</evidence>
<evidence type="ECO:0000256" key="6">
    <source>
        <dbReference type="ARBA" id="ARBA00038076"/>
    </source>
</evidence>
<keyword evidence="4 8" id="KW-1133">Transmembrane helix</keyword>
<evidence type="ECO:0000256" key="1">
    <source>
        <dbReference type="ARBA" id="ARBA00004651"/>
    </source>
</evidence>
<dbReference type="InterPro" id="IPR003838">
    <property type="entry name" value="ABC3_permease_C"/>
</dbReference>
<dbReference type="PANTHER" id="PTHR30572:SF4">
    <property type="entry name" value="ABC TRANSPORTER PERMEASE YTRF"/>
    <property type="match status" value="1"/>
</dbReference>
<dbReference type="AlphaFoldDB" id="A0A2M9CKW1"/>
<feature type="region of interest" description="Disordered" evidence="7">
    <location>
        <begin position="1"/>
        <end position="25"/>
    </location>
</feature>
<dbReference type="PANTHER" id="PTHR30572">
    <property type="entry name" value="MEMBRANE COMPONENT OF TRANSPORTER-RELATED"/>
    <property type="match status" value="1"/>
</dbReference>
<evidence type="ECO:0000256" key="5">
    <source>
        <dbReference type="ARBA" id="ARBA00023136"/>
    </source>
</evidence>
<evidence type="ECO:0000256" key="8">
    <source>
        <dbReference type="SAM" id="Phobius"/>
    </source>
</evidence>
<comment type="subcellular location">
    <subcellularLocation>
        <location evidence="1">Cell membrane</location>
        <topology evidence="1">Multi-pass membrane protein</topology>
    </subcellularLocation>
</comment>
<keyword evidence="3 8" id="KW-0812">Transmembrane</keyword>
<feature type="domain" description="MacB-like periplasmic core" evidence="10">
    <location>
        <begin position="50"/>
        <end position="220"/>
    </location>
</feature>
<name>A0A2M9CKW1_9MICO</name>
<keyword evidence="2" id="KW-1003">Cell membrane</keyword>
<gene>
    <name evidence="11" type="ORF">CLV46_2089</name>
</gene>
<keyword evidence="5 8" id="KW-0472">Membrane</keyword>
<dbReference type="Pfam" id="PF02687">
    <property type="entry name" value="FtsX"/>
    <property type="match status" value="1"/>
</dbReference>
<dbReference type="InterPro" id="IPR025857">
    <property type="entry name" value="MacB_PCD"/>
</dbReference>
<protein>
    <submittedName>
        <fullName evidence="11">Putative ABC transport system permease protein</fullName>
    </submittedName>
</protein>
<proteinExistence type="inferred from homology"/>
<evidence type="ECO:0000259" key="10">
    <source>
        <dbReference type="Pfam" id="PF12704"/>
    </source>
</evidence>
<evidence type="ECO:0000256" key="3">
    <source>
        <dbReference type="ARBA" id="ARBA00022692"/>
    </source>
</evidence>
<feature type="transmembrane region" description="Helical" evidence="8">
    <location>
        <begin position="398"/>
        <end position="422"/>
    </location>
</feature>
<evidence type="ECO:0000256" key="7">
    <source>
        <dbReference type="SAM" id="MobiDB-lite"/>
    </source>
</evidence>
<dbReference type="Proteomes" id="UP000228758">
    <property type="component" value="Unassembled WGS sequence"/>
</dbReference>
<feature type="domain" description="ABC3 transporter permease C-terminal" evidence="9">
    <location>
        <begin position="308"/>
        <end position="423"/>
    </location>
</feature>
<feature type="transmembrane region" description="Helical" evidence="8">
    <location>
        <begin position="348"/>
        <end position="375"/>
    </location>
</feature>
<dbReference type="GO" id="GO:0022857">
    <property type="term" value="F:transmembrane transporter activity"/>
    <property type="evidence" value="ECO:0007669"/>
    <property type="project" value="TreeGrafter"/>
</dbReference>
<evidence type="ECO:0000313" key="11">
    <source>
        <dbReference type="EMBL" id="PJJ72517.1"/>
    </source>
</evidence>
<comment type="similarity">
    <text evidence="6">Belongs to the ABC-4 integral membrane protein family.</text>
</comment>
<keyword evidence="12" id="KW-1185">Reference proteome</keyword>
<dbReference type="InterPro" id="IPR050250">
    <property type="entry name" value="Macrolide_Exporter_MacB"/>
</dbReference>
<dbReference type="OrthoDB" id="3510103at2"/>
<accession>A0A2M9CKW1</accession>
<organism evidence="11 12">
    <name type="scientific">Diaminobutyricimonas aerilata</name>
    <dbReference type="NCBI Taxonomy" id="1162967"/>
    <lineage>
        <taxon>Bacteria</taxon>
        <taxon>Bacillati</taxon>
        <taxon>Actinomycetota</taxon>
        <taxon>Actinomycetes</taxon>
        <taxon>Micrococcales</taxon>
        <taxon>Microbacteriaceae</taxon>
        <taxon>Diaminobutyricimonas</taxon>
    </lineage>
</organism>
<evidence type="ECO:0000256" key="4">
    <source>
        <dbReference type="ARBA" id="ARBA00022989"/>
    </source>
</evidence>
<feature type="transmembrane region" description="Helical" evidence="8">
    <location>
        <begin position="49"/>
        <end position="73"/>
    </location>
</feature>
<dbReference type="EMBL" id="PGFF01000001">
    <property type="protein sequence ID" value="PJJ72517.1"/>
    <property type="molecule type" value="Genomic_DNA"/>
</dbReference>
<feature type="transmembrane region" description="Helical" evidence="8">
    <location>
        <begin position="303"/>
        <end position="328"/>
    </location>
</feature>
<dbReference type="Pfam" id="PF12704">
    <property type="entry name" value="MacB_PCD"/>
    <property type="match status" value="1"/>
</dbReference>
<dbReference type="RefSeq" id="WP_100364699.1">
    <property type="nucleotide sequence ID" value="NZ_PGFF01000001.1"/>
</dbReference>